<accession>A0AAQ3NDP5</accession>
<protein>
    <submittedName>
        <fullName evidence="1">Uncharacterized protein</fullName>
    </submittedName>
</protein>
<reference evidence="1 2" key="1">
    <citation type="journal article" date="2023" name="Life. Sci Alliance">
        <title>Evolutionary insights into 3D genome organization and epigenetic landscape of Vigna mungo.</title>
        <authorList>
            <person name="Junaid A."/>
            <person name="Singh B."/>
            <person name="Bhatia S."/>
        </authorList>
    </citation>
    <scope>NUCLEOTIDE SEQUENCE [LARGE SCALE GENOMIC DNA]</scope>
    <source>
        <strain evidence="1">Urdbean</strain>
    </source>
</reference>
<keyword evidence="2" id="KW-1185">Reference proteome</keyword>
<organism evidence="1 2">
    <name type="scientific">Vigna mungo</name>
    <name type="common">Black gram</name>
    <name type="synonym">Phaseolus mungo</name>
    <dbReference type="NCBI Taxonomy" id="3915"/>
    <lineage>
        <taxon>Eukaryota</taxon>
        <taxon>Viridiplantae</taxon>
        <taxon>Streptophyta</taxon>
        <taxon>Embryophyta</taxon>
        <taxon>Tracheophyta</taxon>
        <taxon>Spermatophyta</taxon>
        <taxon>Magnoliopsida</taxon>
        <taxon>eudicotyledons</taxon>
        <taxon>Gunneridae</taxon>
        <taxon>Pentapetalae</taxon>
        <taxon>rosids</taxon>
        <taxon>fabids</taxon>
        <taxon>Fabales</taxon>
        <taxon>Fabaceae</taxon>
        <taxon>Papilionoideae</taxon>
        <taxon>50 kb inversion clade</taxon>
        <taxon>NPAAA clade</taxon>
        <taxon>indigoferoid/millettioid clade</taxon>
        <taxon>Phaseoleae</taxon>
        <taxon>Vigna</taxon>
    </lineage>
</organism>
<dbReference type="Proteomes" id="UP001374535">
    <property type="component" value="Chromosome 6"/>
</dbReference>
<proteinExistence type="predicted"/>
<sequence length="107" mass="12286">MERVRKEMANIRTKEGSIIPTYDNNGLIIQGVVQIKSLLVVYRSSFSIPPSFNSGVMNGDQSLNFIGVLDLSLHWTRKININIDLMMGLMKRMCCFNIFCFCFISYH</sequence>
<dbReference type="EMBL" id="CP144695">
    <property type="protein sequence ID" value="WVZ07042.1"/>
    <property type="molecule type" value="Genomic_DNA"/>
</dbReference>
<dbReference type="AlphaFoldDB" id="A0AAQ3NDP5"/>
<gene>
    <name evidence="1" type="ORF">V8G54_020388</name>
</gene>
<evidence type="ECO:0000313" key="1">
    <source>
        <dbReference type="EMBL" id="WVZ07042.1"/>
    </source>
</evidence>
<evidence type="ECO:0000313" key="2">
    <source>
        <dbReference type="Proteomes" id="UP001374535"/>
    </source>
</evidence>
<name>A0AAQ3NDP5_VIGMU</name>